<accession>A0A7J7CUG1</accession>
<dbReference type="EMBL" id="JAAARO010000013">
    <property type="protein sequence ID" value="KAF5737711.1"/>
    <property type="molecule type" value="Genomic_DNA"/>
</dbReference>
<evidence type="ECO:0000313" key="1">
    <source>
        <dbReference type="EMBL" id="KAF5737711.1"/>
    </source>
</evidence>
<evidence type="ECO:0000313" key="2">
    <source>
        <dbReference type="Proteomes" id="UP000593562"/>
    </source>
</evidence>
<organism evidence="1 2">
    <name type="scientific">Tripterygium wilfordii</name>
    <name type="common">Thunder God vine</name>
    <dbReference type="NCBI Taxonomy" id="458696"/>
    <lineage>
        <taxon>Eukaryota</taxon>
        <taxon>Viridiplantae</taxon>
        <taxon>Streptophyta</taxon>
        <taxon>Embryophyta</taxon>
        <taxon>Tracheophyta</taxon>
        <taxon>Spermatophyta</taxon>
        <taxon>Magnoliopsida</taxon>
        <taxon>eudicotyledons</taxon>
        <taxon>Gunneridae</taxon>
        <taxon>Pentapetalae</taxon>
        <taxon>rosids</taxon>
        <taxon>fabids</taxon>
        <taxon>Celastrales</taxon>
        <taxon>Celastraceae</taxon>
        <taxon>Tripterygium</taxon>
    </lineage>
</organism>
<gene>
    <name evidence="1" type="ORF">HS088_TW13G00600</name>
</gene>
<keyword evidence="2" id="KW-1185">Reference proteome</keyword>
<dbReference type="InParanoid" id="A0A7J7CUG1"/>
<comment type="caution">
    <text evidence="1">The sequence shown here is derived from an EMBL/GenBank/DDBJ whole genome shotgun (WGS) entry which is preliminary data.</text>
</comment>
<sequence>MIRNGAGPNKGKAWHMLHVNNASDYGVSLQLLRSSVVSVLPSSTELGTDVPVEGSATIRSPLLFWLGMPLLISGMLSTDEKREKMNDEVGMLITEC</sequence>
<proteinExistence type="predicted"/>
<protein>
    <submittedName>
        <fullName evidence="1">Uncharacterized protein</fullName>
    </submittedName>
</protein>
<name>A0A7J7CUG1_TRIWF</name>
<dbReference type="Proteomes" id="UP000593562">
    <property type="component" value="Unassembled WGS sequence"/>
</dbReference>
<reference evidence="1 2" key="1">
    <citation type="journal article" date="2020" name="Nat. Commun.">
        <title>Genome of Tripterygium wilfordii and identification of cytochrome P450 involved in triptolide biosynthesis.</title>
        <authorList>
            <person name="Tu L."/>
            <person name="Su P."/>
            <person name="Zhang Z."/>
            <person name="Gao L."/>
            <person name="Wang J."/>
            <person name="Hu T."/>
            <person name="Zhou J."/>
            <person name="Zhang Y."/>
            <person name="Zhao Y."/>
            <person name="Liu Y."/>
            <person name="Song Y."/>
            <person name="Tong Y."/>
            <person name="Lu Y."/>
            <person name="Yang J."/>
            <person name="Xu C."/>
            <person name="Jia M."/>
            <person name="Peters R.J."/>
            <person name="Huang L."/>
            <person name="Gao W."/>
        </authorList>
    </citation>
    <scope>NUCLEOTIDE SEQUENCE [LARGE SCALE GENOMIC DNA]</scope>
    <source>
        <strain evidence="2">cv. XIE 37</strain>
        <tissue evidence="1">Leaf</tissue>
    </source>
</reference>
<dbReference type="AlphaFoldDB" id="A0A7J7CUG1"/>